<dbReference type="SUPFAM" id="SSF53649">
    <property type="entry name" value="Alkaline phosphatase-like"/>
    <property type="match status" value="1"/>
</dbReference>
<dbReference type="InterPro" id="IPR006674">
    <property type="entry name" value="HD_domain"/>
</dbReference>
<dbReference type="PANTHER" id="PTHR40202">
    <property type="match status" value="1"/>
</dbReference>
<dbReference type="EMBL" id="JACBAF010002099">
    <property type="protein sequence ID" value="KAF7167782.1"/>
    <property type="molecule type" value="Genomic_DNA"/>
</dbReference>
<evidence type="ECO:0000313" key="2">
    <source>
        <dbReference type="EMBL" id="KAF7167782.1"/>
    </source>
</evidence>
<feature type="domain" description="HD" evidence="1">
    <location>
        <begin position="36"/>
        <end position="121"/>
    </location>
</feature>
<dbReference type="Proteomes" id="UP000662466">
    <property type="component" value="Unassembled WGS sequence"/>
</dbReference>
<dbReference type="SUPFAM" id="SSF109604">
    <property type="entry name" value="HD-domain/PDEase-like"/>
    <property type="match status" value="1"/>
</dbReference>
<accession>A0A8H6Q912</accession>
<evidence type="ECO:0000259" key="1">
    <source>
        <dbReference type="Pfam" id="PF01966"/>
    </source>
</evidence>
<dbReference type="Pfam" id="PF01966">
    <property type="entry name" value="HD"/>
    <property type="match status" value="1"/>
</dbReference>
<dbReference type="Gene3D" id="3.30.1360.110">
    <property type="entry name" value="Domain 2, Phosphonoacetate Hydrolase"/>
    <property type="match status" value="1"/>
</dbReference>
<name>A0A8H6Q912_9EURO</name>
<protein>
    <recommendedName>
        <fullName evidence="1">HD domain-containing protein</fullName>
    </recommendedName>
</protein>
<dbReference type="InterPro" id="IPR002591">
    <property type="entry name" value="Phosphodiest/P_Trfase"/>
</dbReference>
<proteinExistence type="predicted"/>
<evidence type="ECO:0000313" key="3">
    <source>
        <dbReference type="Proteomes" id="UP000662466"/>
    </source>
</evidence>
<dbReference type="Pfam" id="PF01663">
    <property type="entry name" value="Phosphodiest"/>
    <property type="match status" value="1"/>
</dbReference>
<dbReference type="CDD" id="cd00077">
    <property type="entry name" value="HDc"/>
    <property type="match status" value="1"/>
</dbReference>
<dbReference type="GO" id="GO:0047400">
    <property type="term" value="F:phosphonoacetate hydrolase activity"/>
    <property type="evidence" value="ECO:0007669"/>
    <property type="project" value="InterPro"/>
</dbReference>
<dbReference type="InterPro" id="IPR017850">
    <property type="entry name" value="Alkaline_phosphatase_core_sf"/>
</dbReference>
<dbReference type="PANTHER" id="PTHR40202:SF1">
    <property type="entry name" value="HD DOMAIN-CONTAINING PROTEIN"/>
    <property type="match status" value="1"/>
</dbReference>
<dbReference type="Gene3D" id="1.10.3210.10">
    <property type="entry name" value="Hypothetical protein af1432"/>
    <property type="match status" value="1"/>
</dbReference>
<dbReference type="InterPro" id="IPR023116">
    <property type="entry name" value="Phosphonoacetate_hydro_insert"/>
</dbReference>
<dbReference type="InterPro" id="IPR012710">
    <property type="entry name" value="Phosphonoacetate_hydro"/>
</dbReference>
<organism evidence="2 3">
    <name type="scientific">Aspergillus hiratsukae</name>
    <dbReference type="NCBI Taxonomy" id="1194566"/>
    <lineage>
        <taxon>Eukaryota</taxon>
        <taxon>Fungi</taxon>
        <taxon>Dikarya</taxon>
        <taxon>Ascomycota</taxon>
        <taxon>Pezizomycotina</taxon>
        <taxon>Eurotiomycetes</taxon>
        <taxon>Eurotiomycetidae</taxon>
        <taxon>Eurotiales</taxon>
        <taxon>Aspergillaceae</taxon>
        <taxon>Aspergillus</taxon>
        <taxon>Aspergillus subgen. Fumigati</taxon>
    </lineage>
</organism>
<sequence>MLDPVTAHTKTSIATLFAFLHAQGQGDYLGERVTQLEHSLQCAYLAQQSAEYGQDKEVVLAALLHDVGRFIPAAAKMASMEDSSGKFIGRASHEVLGERYLRELGFSEKVCALVGAHVMAKRYLVATDKSYYEGLSETSKRTLVYQGGEYTAEQIKEAQNDPLLDAKLAVRRWDDQAKVPGITVPPLEHYRELAYECLLGKPLLIPPLTYFYMVVLMIAESRQSITLHSRKYTLPSKPTVVVCVDGFDPEYLSSGIKRNTLPALKSFTEYGFHSTAKSCMPSFTNPNNVSIITGAPPSVHGIAGNFFLDRETGKETMIVDDTLLRGSTLLEQMSERGVRIAAVTAKDKLRRLLAHGLRVQEGGAICFSAEKAGECTLAENGIEDVEDWIGRSAPSQYSGDLSLYVLDAGIKLLQEGRADFLYLTLSDYVQHKHAPGSKEADEFMGAIDDRVRQLAGMAVVGVTGDHGMSAKSTADGKPNVLFLEDVLNERFGEGAVRVICPITDPFVRHHGALGSFVRVYLRDIAQLTDVLEVCQQLGQVEVAMTGEEAARELEMPLDREADIVVISTANAVIGSSRAQHDLSKVMDHPLRSHGGLSEQEVPVILSTPVKDPEHAGNRQWRNYDIFDLVLNWSA</sequence>
<reference evidence="2" key="1">
    <citation type="submission" date="2020-06" db="EMBL/GenBank/DDBJ databases">
        <title>Draft genome sequences of strains closely related to Aspergillus parafelis and Aspergillus hiratsukae.</title>
        <authorList>
            <person name="Dos Santos R.A.C."/>
            <person name="Rivero-Menendez O."/>
            <person name="Steenwyk J.L."/>
            <person name="Mead M.E."/>
            <person name="Goldman G.H."/>
            <person name="Alastruey-Izquierdo A."/>
            <person name="Rokas A."/>
        </authorList>
    </citation>
    <scope>NUCLEOTIDE SEQUENCE</scope>
    <source>
        <strain evidence="2">CNM-CM6106</strain>
    </source>
</reference>
<comment type="caution">
    <text evidence="2">The sequence shown here is derived from an EMBL/GenBank/DDBJ whole genome shotgun (WGS) entry which is preliminary data.</text>
</comment>
<dbReference type="InterPro" id="IPR052567">
    <property type="entry name" value="OP_Dioxygenase"/>
</dbReference>
<dbReference type="AlphaFoldDB" id="A0A8H6Q912"/>
<dbReference type="InterPro" id="IPR006675">
    <property type="entry name" value="HDIG_dom"/>
</dbReference>
<dbReference type="Gene3D" id="3.40.720.10">
    <property type="entry name" value="Alkaline Phosphatase, subunit A"/>
    <property type="match status" value="1"/>
</dbReference>
<dbReference type="CDD" id="cd16018">
    <property type="entry name" value="Enpp"/>
    <property type="match status" value="1"/>
</dbReference>
<dbReference type="NCBIfam" id="TIGR00277">
    <property type="entry name" value="HDIG"/>
    <property type="match status" value="1"/>
</dbReference>
<dbReference type="InterPro" id="IPR003607">
    <property type="entry name" value="HD/PDEase_dom"/>
</dbReference>
<dbReference type="NCBIfam" id="TIGR02335">
    <property type="entry name" value="hydr_PhnA"/>
    <property type="match status" value="1"/>
</dbReference>
<gene>
    <name evidence="2" type="ORF">CNMCM6106_003225</name>
</gene>